<dbReference type="AlphaFoldDB" id="A0A1J5TA83"/>
<reference evidence="1" key="1">
    <citation type="submission" date="2016-10" db="EMBL/GenBank/DDBJ databases">
        <title>Sequence of Gallionella enrichment culture.</title>
        <authorList>
            <person name="Poehlein A."/>
            <person name="Muehling M."/>
            <person name="Daniel R."/>
        </authorList>
    </citation>
    <scope>NUCLEOTIDE SEQUENCE</scope>
</reference>
<sequence length="60" mass="6833">MFSEFQKAQEALTLIALARFALDIANSLQGPTPWEVKGRRELQDQARALLARVRAERRGH</sequence>
<proteinExistence type="predicted"/>
<accession>A0A1J5TA83</accession>
<comment type="caution">
    <text evidence="1">The sequence shown here is derived from an EMBL/GenBank/DDBJ whole genome shotgun (WGS) entry which is preliminary data.</text>
</comment>
<evidence type="ECO:0000313" key="1">
    <source>
        <dbReference type="EMBL" id="OIR09054.1"/>
    </source>
</evidence>
<name>A0A1J5TA83_9ZZZZ</name>
<organism evidence="1">
    <name type="scientific">mine drainage metagenome</name>
    <dbReference type="NCBI Taxonomy" id="410659"/>
    <lineage>
        <taxon>unclassified sequences</taxon>
        <taxon>metagenomes</taxon>
        <taxon>ecological metagenomes</taxon>
    </lineage>
</organism>
<gene>
    <name evidence="1" type="ORF">GALL_86600</name>
</gene>
<protein>
    <submittedName>
        <fullName evidence="1">Uncharacterized protein</fullName>
    </submittedName>
</protein>
<dbReference type="EMBL" id="MLJW01000028">
    <property type="protein sequence ID" value="OIR09054.1"/>
    <property type="molecule type" value="Genomic_DNA"/>
</dbReference>